<keyword evidence="1" id="KW-0804">Transcription</keyword>
<dbReference type="EMBL" id="JACTAM010000021">
    <property type="protein sequence ID" value="KAI2651636.1"/>
    <property type="molecule type" value="Genomic_DNA"/>
</dbReference>
<gene>
    <name evidence="1" type="ORF">H4Q32_019770</name>
</gene>
<dbReference type="GO" id="GO:0000428">
    <property type="term" value="C:DNA-directed RNA polymerase complex"/>
    <property type="evidence" value="ECO:0007669"/>
    <property type="project" value="UniProtKB-KW"/>
</dbReference>
<organism evidence="1 2">
    <name type="scientific">Labeo rohita</name>
    <name type="common">Indian major carp</name>
    <name type="synonym">Cyprinus rohita</name>
    <dbReference type="NCBI Taxonomy" id="84645"/>
    <lineage>
        <taxon>Eukaryota</taxon>
        <taxon>Metazoa</taxon>
        <taxon>Chordata</taxon>
        <taxon>Craniata</taxon>
        <taxon>Vertebrata</taxon>
        <taxon>Euteleostomi</taxon>
        <taxon>Actinopterygii</taxon>
        <taxon>Neopterygii</taxon>
        <taxon>Teleostei</taxon>
        <taxon>Ostariophysi</taxon>
        <taxon>Cypriniformes</taxon>
        <taxon>Cyprinidae</taxon>
        <taxon>Labeoninae</taxon>
        <taxon>Labeonini</taxon>
        <taxon>Labeo</taxon>
    </lineage>
</organism>
<evidence type="ECO:0000313" key="1">
    <source>
        <dbReference type="EMBL" id="KAI2651636.1"/>
    </source>
</evidence>
<accession>A0ABQ8LLW3</accession>
<dbReference type="Proteomes" id="UP000830375">
    <property type="component" value="Unassembled WGS sequence"/>
</dbReference>
<proteinExistence type="predicted"/>
<protein>
    <submittedName>
        <fullName evidence="1">DNA-directed RNA polymerase subunit beta</fullName>
    </submittedName>
</protein>
<keyword evidence="1" id="KW-0240">DNA-directed RNA polymerase</keyword>
<sequence length="79" mass="9203">MNYSLLWRLRSLSLVERGRRGVCRDLIAFPARWEHDDVTRNQTDAANHITPMTFNVISVFSEPDRDVRLVGWRGVFATL</sequence>
<name>A0ABQ8LLW3_LABRO</name>
<comment type="caution">
    <text evidence="1">The sequence shown here is derived from an EMBL/GenBank/DDBJ whole genome shotgun (WGS) entry which is preliminary data.</text>
</comment>
<evidence type="ECO:0000313" key="2">
    <source>
        <dbReference type="Proteomes" id="UP000830375"/>
    </source>
</evidence>
<reference evidence="1 2" key="1">
    <citation type="submission" date="2022-01" db="EMBL/GenBank/DDBJ databases">
        <title>A high-quality chromosome-level genome assembly of rohu carp, Labeo rohita.</title>
        <authorList>
            <person name="Arick M.A. II"/>
            <person name="Hsu C.-Y."/>
            <person name="Magbanua Z."/>
            <person name="Pechanova O."/>
            <person name="Grover C."/>
            <person name="Miller E."/>
            <person name="Thrash A."/>
            <person name="Ezzel L."/>
            <person name="Alam S."/>
            <person name="Benzie J."/>
            <person name="Hamilton M."/>
            <person name="Karsi A."/>
            <person name="Lawrence M.L."/>
            <person name="Peterson D.G."/>
        </authorList>
    </citation>
    <scope>NUCLEOTIDE SEQUENCE [LARGE SCALE GENOMIC DNA]</scope>
    <source>
        <strain evidence="2">BAU-BD-2019</strain>
        <tissue evidence="1">Blood</tissue>
    </source>
</reference>
<keyword evidence="2" id="KW-1185">Reference proteome</keyword>